<feature type="domain" description="Ras-GAP" evidence="1">
    <location>
        <begin position="430"/>
        <end position="627"/>
    </location>
</feature>
<dbReference type="InterPro" id="IPR001936">
    <property type="entry name" value="RasGAP_dom"/>
</dbReference>
<sequence>MQSKIKSPKQLADLTAVDYKMKLKADLTKAKTAKKPPNFLLHINHQFADGNRGPLLICGTGTPWKKYIKDIVKGDEKTFVITGNCSLNEANELTLIVEKGKAKKDKIIKSFKKNPLLKKLTLGFEGAVEATEMTAQETIVHDRFDNEFHQLYQESIENKTKKELKAQKEALASFLEDKLLGPVGELFATSIQGDEKASAKFQKIKTKVSEKIDQITQRLEKGLYAAVSDVQSTTDFIEDTGKLKESGSMGAVVKSLQALKATDENGLSLNYKIQQATPAKKEELLRDKQTQLETIQKNALKWLKKHKKGGLLENKKQKAQRLKQHQAMQKLLQQIQKELVNVEFNKKINLPQKALTEGLNRSQESHAKKEANDFKKLISNAPNYHANNTILQNKELLQQTLKDSKDENGIALYSEEAIQLKLLEYTTAEKLQASNGKFDSLEEHKEVTLELIKARIDTQMAEGVTNLAQAFRGNDIVSATVSAYINHYNAPFNQSILQKMDTLLMDQQEATGTYEIDPAKLETVGKIDMLDDNIQKLSNLYRKILSVAIGPKAIKNIAPEVKEYCKEIYETAGGDNNLEAAQKVVIGFLYLRVVNPLFMNLRGQLDMGSPADRAAVYIAKLLQNQANKTKATETYMKPFDPLLEEFSALTTSTITAIVK</sequence>
<dbReference type="SUPFAM" id="SSF48350">
    <property type="entry name" value="GTPase activation domain, GAP"/>
    <property type="match status" value="1"/>
</dbReference>
<gene>
    <name evidence="2" type="ORF">AsAng_0051930</name>
</gene>
<accession>A0A915YJM0</accession>
<dbReference type="KEGG" id="aup:AsAng_0051930"/>
<keyword evidence="3" id="KW-1185">Reference proteome</keyword>
<dbReference type="Gene3D" id="1.10.506.10">
    <property type="entry name" value="GTPase Activation - p120gap, domain 1"/>
    <property type="match status" value="1"/>
</dbReference>
<dbReference type="CDD" id="cd04519">
    <property type="entry name" value="RasGAP"/>
    <property type="match status" value="1"/>
</dbReference>
<dbReference type="RefSeq" id="WP_264789627.1">
    <property type="nucleotide sequence ID" value="NZ_AP026867.1"/>
</dbReference>
<dbReference type="AlphaFoldDB" id="A0A915YJM0"/>
<dbReference type="PROSITE" id="PS50018">
    <property type="entry name" value="RAS_GTPASE_ACTIV_2"/>
    <property type="match status" value="1"/>
</dbReference>
<dbReference type="Proteomes" id="UP001060919">
    <property type="component" value="Chromosome"/>
</dbReference>
<evidence type="ECO:0000313" key="3">
    <source>
        <dbReference type="Proteomes" id="UP001060919"/>
    </source>
</evidence>
<evidence type="ECO:0000259" key="1">
    <source>
        <dbReference type="PROSITE" id="PS50018"/>
    </source>
</evidence>
<proteinExistence type="predicted"/>
<evidence type="ECO:0000313" key="2">
    <source>
        <dbReference type="EMBL" id="BDS14413.1"/>
    </source>
</evidence>
<reference evidence="2" key="1">
    <citation type="submission" date="2022-09" db="EMBL/GenBank/DDBJ databases">
        <title>Aureispira anguillicida sp. nov., isolated from Leptocephalus of Japanese eel Anguilla japonica.</title>
        <authorList>
            <person name="Yuasa K."/>
            <person name="Mekata T."/>
            <person name="Ikunari K."/>
        </authorList>
    </citation>
    <scope>NUCLEOTIDE SEQUENCE</scope>
    <source>
        <strain evidence="2">EL160426</strain>
    </source>
</reference>
<dbReference type="EMBL" id="AP026867">
    <property type="protein sequence ID" value="BDS14413.1"/>
    <property type="molecule type" value="Genomic_DNA"/>
</dbReference>
<protein>
    <submittedName>
        <fullName evidence="2">RasGAP domain-containing protein</fullName>
    </submittedName>
</protein>
<name>A0A915YJM0_9BACT</name>
<dbReference type="InterPro" id="IPR008936">
    <property type="entry name" value="Rho_GTPase_activation_prot"/>
</dbReference>
<organism evidence="2 3">
    <name type="scientific">Aureispira anguillae</name>
    <dbReference type="NCBI Taxonomy" id="2864201"/>
    <lineage>
        <taxon>Bacteria</taxon>
        <taxon>Pseudomonadati</taxon>
        <taxon>Bacteroidota</taxon>
        <taxon>Saprospiria</taxon>
        <taxon>Saprospirales</taxon>
        <taxon>Saprospiraceae</taxon>
        <taxon>Aureispira</taxon>
    </lineage>
</organism>